<dbReference type="EMBL" id="JAKKSL010000005">
    <property type="protein sequence ID" value="MCI2285593.1"/>
    <property type="molecule type" value="Genomic_DNA"/>
</dbReference>
<proteinExistence type="inferred from homology"/>
<gene>
    <name evidence="4" type="ORF">L3081_22170</name>
</gene>
<accession>A0ABS9X5S9</accession>
<evidence type="ECO:0000256" key="1">
    <source>
        <dbReference type="ARBA" id="ARBA00009986"/>
    </source>
</evidence>
<evidence type="ECO:0000259" key="3">
    <source>
        <dbReference type="Pfam" id="PF00171"/>
    </source>
</evidence>
<dbReference type="CDD" id="cd07138">
    <property type="entry name" value="ALDH_CddD_SSP0762"/>
    <property type="match status" value="1"/>
</dbReference>
<dbReference type="SUPFAM" id="SSF53720">
    <property type="entry name" value="ALDH-like"/>
    <property type="match status" value="1"/>
</dbReference>
<dbReference type="Proteomes" id="UP001139646">
    <property type="component" value="Unassembled WGS sequence"/>
</dbReference>
<dbReference type="InterPro" id="IPR016163">
    <property type="entry name" value="Ald_DH_C"/>
</dbReference>
<dbReference type="InterPro" id="IPR016161">
    <property type="entry name" value="Ald_DH/histidinol_DH"/>
</dbReference>
<keyword evidence="5" id="KW-1185">Reference proteome</keyword>
<protein>
    <submittedName>
        <fullName evidence="4">Aldehyde dehydrogenase family protein</fullName>
    </submittedName>
</protein>
<evidence type="ECO:0000256" key="2">
    <source>
        <dbReference type="ARBA" id="ARBA00023002"/>
    </source>
</evidence>
<dbReference type="Gene3D" id="3.40.309.10">
    <property type="entry name" value="Aldehyde Dehydrogenase, Chain A, domain 2"/>
    <property type="match status" value="1"/>
</dbReference>
<reference evidence="4" key="1">
    <citation type="submission" date="2022-01" db="EMBL/GenBank/DDBJ databases">
        <title>Colwellia maritima, isolated from seawater.</title>
        <authorList>
            <person name="Kristyanto S."/>
            <person name="Jung J."/>
            <person name="Jeon C.O."/>
        </authorList>
    </citation>
    <scope>NUCLEOTIDE SEQUENCE</scope>
    <source>
        <strain evidence="4">MSW7</strain>
    </source>
</reference>
<keyword evidence="2" id="KW-0560">Oxidoreductase</keyword>
<evidence type="ECO:0000313" key="5">
    <source>
        <dbReference type="Proteomes" id="UP001139646"/>
    </source>
</evidence>
<sequence>MNHTNQFYINGQWVNPIANTNVDVINLTTERVVAQLAMGNEQDVDAAVSAAKQAFTDYSKTTIEDRIALFERILSVYNTRFDDLAHSITTEMGAPISLSKELQAAVGIAHFSNSLETLKSYKFEEVKGSTLILREPIGVCGLITPWNWPVNQIVCKIAPALAAGCTIVLKPSEVSPLSAIILTEILAEAGVPKGVFNLVHGDGPTVGVALSSHPDVDMMSFTGSTRAGTAVAIAAAPTVKRVAQELGGKSANILLDDVNFEEAVTGGVLTLMMNSGQNCNGPTRMLVPHDKMELVSQIAKAAVETVSCGDPMSEKTTMGPVVNDTQWNKIQGLIQQGVADGATLVGGGEGKPTGCEKGYFVKPTIFTDVTPNMTIAQEEIFGPVLSIIGYTDDEDAISIANNSKYGLSGYVSSADHDRACHVARQIRTGMVHVNGAQFDFTAPFGGYKQSGNGREWGEQGFEEFLETKAIMGYKL</sequence>
<feature type="domain" description="Aldehyde dehydrogenase" evidence="3">
    <location>
        <begin position="13"/>
        <end position="470"/>
    </location>
</feature>
<dbReference type="Pfam" id="PF00171">
    <property type="entry name" value="Aldedh"/>
    <property type="match status" value="1"/>
</dbReference>
<comment type="caution">
    <text evidence="4">The sequence shown here is derived from an EMBL/GenBank/DDBJ whole genome shotgun (WGS) entry which is preliminary data.</text>
</comment>
<name>A0ABS9X5S9_9GAMM</name>
<evidence type="ECO:0000313" key="4">
    <source>
        <dbReference type="EMBL" id="MCI2285593.1"/>
    </source>
</evidence>
<dbReference type="Gene3D" id="3.40.605.10">
    <property type="entry name" value="Aldehyde Dehydrogenase, Chain A, domain 1"/>
    <property type="match status" value="1"/>
</dbReference>
<dbReference type="RefSeq" id="WP_242288467.1">
    <property type="nucleotide sequence ID" value="NZ_JAKKSL010000005.1"/>
</dbReference>
<dbReference type="InterPro" id="IPR015590">
    <property type="entry name" value="Aldehyde_DH_dom"/>
</dbReference>
<dbReference type="PANTHER" id="PTHR42804">
    <property type="entry name" value="ALDEHYDE DEHYDROGENASE"/>
    <property type="match status" value="1"/>
</dbReference>
<comment type="similarity">
    <text evidence="1">Belongs to the aldehyde dehydrogenase family.</text>
</comment>
<organism evidence="4 5">
    <name type="scientific">Colwellia maritima</name>
    <dbReference type="NCBI Taxonomy" id="2912588"/>
    <lineage>
        <taxon>Bacteria</taxon>
        <taxon>Pseudomonadati</taxon>
        <taxon>Pseudomonadota</taxon>
        <taxon>Gammaproteobacteria</taxon>
        <taxon>Alteromonadales</taxon>
        <taxon>Colwelliaceae</taxon>
        <taxon>Colwellia</taxon>
    </lineage>
</organism>
<dbReference type="InterPro" id="IPR016162">
    <property type="entry name" value="Ald_DH_N"/>
</dbReference>
<dbReference type="PANTHER" id="PTHR42804:SF1">
    <property type="entry name" value="ALDEHYDE DEHYDROGENASE-RELATED"/>
    <property type="match status" value="1"/>
</dbReference>